<evidence type="ECO:0000256" key="1">
    <source>
        <dbReference type="SAM" id="MobiDB-lite"/>
    </source>
</evidence>
<evidence type="ECO:0000313" key="2">
    <source>
        <dbReference type="EMBL" id="KKL74633.1"/>
    </source>
</evidence>
<proteinExistence type="predicted"/>
<comment type="caution">
    <text evidence="2">The sequence shown here is derived from an EMBL/GenBank/DDBJ whole genome shotgun (WGS) entry which is preliminary data.</text>
</comment>
<feature type="region of interest" description="Disordered" evidence="1">
    <location>
        <begin position="1"/>
        <end position="47"/>
    </location>
</feature>
<protein>
    <submittedName>
        <fullName evidence="2">Uncharacterized protein</fullName>
    </submittedName>
</protein>
<dbReference type="AlphaFoldDB" id="A0A0F9EKI0"/>
<sequence length="47" mass="5288">MCAYVTRGGGKEADFDRYPRHHPPIHSNTLVKPHVHGMSPPPLRVMP</sequence>
<accession>A0A0F9EKI0</accession>
<reference evidence="2" key="1">
    <citation type="journal article" date="2015" name="Nature">
        <title>Complex archaea that bridge the gap between prokaryotes and eukaryotes.</title>
        <authorList>
            <person name="Spang A."/>
            <person name="Saw J.H."/>
            <person name="Jorgensen S.L."/>
            <person name="Zaremba-Niedzwiedzka K."/>
            <person name="Martijn J."/>
            <person name="Lind A.E."/>
            <person name="van Eijk R."/>
            <person name="Schleper C."/>
            <person name="Guy L."/>
            <person name="Ettema T.J."/>
        </authorList>
    </citation>
    <scope>NUCLEOTIDE SEQUENCE</scope>
</reference>
<gene>
    <name evidence="2" type="ORF">LCGC14_2062930</name>
</gene>
<feature type="compositionally biased region" description="Basic and acidic residues" evidence="1">
    <location>
        <begin position="9"/>
        <end position="18"/>
    </location>
</feature>
<dbReference type="EMBL" id="LAZR01024589">
    <property type="protein sequence ID" value="KKL74633.1"/>
    <property type="molecule type" value="Genomic_DNA"/>
</dbReference>
<organism evidence="2">
    <name type="scientific">marine sediment metagenome</name>
    <dbReference type="NCBI Taxonomy" id="412755"/>
    <lineage>
        <taxon>unclassified sequences</taxon>
        <taxon>metagenomes</taxon>
        <taxon>ecological metagenomes</taxon>
    </lineage>
</organism>
<name>A0A0F9EKI0_9ZZZZ</name>